<dbReference type="InterPro" id="IPR050100">
    <property type="entry name" value="TRAFAC_GTPase_members"/>
</dbReference>
<reference evidence="7" key="3">
    <citation type="submission" date="2025-09" db="UniProtKB">
        <authorList>
            <consortium name="Ensembl"/>
        </authorList>
    </citation>
    <scope>IDENTIFICATION</scope>
</reference>
<comment type="similarity">
    <text evidence="1">Belongs to the TRAFAC class translation factor GTPase superfamily. Classic translation factor GTPase family. EF-Tu/EF-1A subfamily.</text>
</comment>
<keyword evidence="2" id="KW-0547">Nucleotide-binding</keyword>
<evidence type="ECO:0000313" key="7">
    <source>
        <dbReference type="Ensembl" id="ENSBIXP00000028409.1"/>
    </source>
</evidence>
<name>A0A4W2DPK5_BOBOX</name>
<dbReference type="CDD" id="cd01883">
    <property type="entry name" value="EF1_alpha"/>
    <property type="match status" value="1"/>
</dbReference>
<accession>A0A4W2DPK5</accession>
<dbReference type="Proteomes" id="UP000314981">
    <property type="component" value="Chromosome 24"/>
</dbReference>
<dbReference type="Ensembl" id="ENSBIXT00000010392.1">
    <property type="protein sequence ID" value="ENSBIXP00000028409.1"/>
    <property type="gene ID" value="ENSBIXG00000009565.1"/>
</dbReference>
<keyword evidence="8" id="KW-1185">Reference proteome</keyword>
<evidence type="ECO:0000256" key="1">
    <source>
        <dbReference type="ARBA" id="ARBA00007249"/>
    </source>
</evidence>
<dbReference type="PRINTS" id="PR00315">
    <property type="entry name" value="ELONGATNFCT"/>
</dbReference>
<dbReference type="FunFam" id="2.40.30.10:FF:000005">
    <property type="entry name" value="Elongation factor 1-alpha"/>
    <property type="match status" value="1"/>
</dbReference>
<evidence type="ECO:0000256" key="4">
    <source>
        <dbReference type="ARBA" id="ARBA00022917"/>
    </source>
</evidence>
<dbReference type="Gene3D" id="2.40.30.10">
    <property type="entry name" value="Translation factors"/>
    <property type="match status" value="2"/>
</dbReference>
<evidence type="ECO:0000259" key="6">
    <source>
        <dbReference type="PROSITE" id="PS51722"/>
    </source>
</evidence>
<dbReference type="AlphaFoldDB" id="A0A4W2DPK5"/>
<reference evidence="7" key="2">
    <citation type="submission" date="2025-08" db="UniProtKB">
        <authorList>
            <consortium name="Ensembl"/>
        </authorList>
    </citation>
    <scope>IDENTIFICATION</scope>
</reference>
<dbReference type="CDD" id="cd03693">
    <property type="entry name" value="EF1_alpha_II"/>
    <property type="match status" value="1"/>
</dbReference>
<dbReference type="NCBIfam" id="TIGR00483">
    <property type="entry name" value="EF-1_alpha"/>
    <property type="match status" value="1"/>
</dbReference>
<dbReference type="InterPro" id="IPR009001">
    <property type="entry name" value="Transl_elong_EF1A/Init_IF2_C"/>
</dbReference>
<keyword evidence="4" id="KW-0648">Protein biosynthesis</keyword>
<dbReference type="InterPro" id="IPR004539">
    <property type="entry name" value="Transl_elong_EF1A_euk/arc"/>
</dbReference>
<sequence>WVVIRITRNGFLYVISILKIRKLAFSQWVYRQDTGVMKTTSTMTGHLIYKCGGIDKRTIEKFEKEAAKMGKGSFKYAWVLDKLKAERECGITIDISLWKFETSKYYVTITDAPGHRDFIKNMISGTSQADCAVLIVAAGVGEFEAVIGKNGQTREHALLAYTLGVKQLIVGINKMDSTEPPYSQKRYEEIVKEVSTYIKKIGYNPDTVASVPISGWNGDNMLEPSDGNASGTPLLEALDCILPPTHPTDRPLHLPLEDVYKIGGIGIVPVSHVETGVLKPGMVVTFAPVSVTTEVNGALPGDNVSFNVKNVSVKDVCRGNVAGDSKTDPPMEAAGFTVQVIILNHPGQISAGYAPVLDCHTAHIACKFAELKEKIDRCSGKKLEDGPKFLKSGDAAIIDMVSAKPMCVESFSDYPPLGRFAVHDMRQTVAVGVIEEVDKKAAGAGKVTKSAQKAQKAK</sequence>
<dbReference type="CDD" id="cd03705">
    <property type="entry name" value="EF1_alpha_III"/>
    <property type="match status" value="1"/>
</dbReference>
<evidence type="ECO:0000256" key="2">
    <source>
        <dbReference type="ARBA" id="ARBA00022741"/>
    </source>
</evidence>
<dbReference type="SUPFAM" id="SSF52540">
    <property type="entry name" value="P-loop containing nucleoside triphosphate hydrolases"/>
    <property type="match status" value="1"/>
</dbReference>
<dbReference type="InterPro" id="IPR000795">
    <property type="entry name" value="T_Tr_GTP-bd_dom"/>
</dbReference>
<dbReference type="PROSITE" id="PS51722">
    <property type="entry name" value="G_TR_2"/>
    <property type="match status" value="1"/>
</dbReference>
<organism evidence="7 8">
    <name type="scientific">Bos indicus x Bos taurus</name>
    <name type="common">Hybrid cattle</name>
    <dbReference type="NCBI Taxonomy" id="30522"/>
    <lineage>
        <taxon>Eukaryota</taxon>
        <taxon>Metazoa</taxon>
        <taxon>Chordata</taxon>
        <taxon>Craniata</taxon>
        <taxon>Vertebrata</taxon>
        <taxon>Euteleostomi</taxon>
        <taxon>Mammalia</taxon>
        <taxon>Eutheria</taxon>
        <taxon>Laurasiatheria</taxon>
        <taxon>Artiodactyla</taxon>
        <taxon>Ruminantia</taxon>
        <taxon>Pecora</taxon>
        <taxon>Bovidae</taxon>
        <taxon>Bovinae</taxon>
        <taxon>Bos</taxon>
    </lineage>
</organism>
<proteinExistence type="inferred from homology"/>
<dbReference type="SUPFAM" id="SSF50447">
    <property type="entry name" value="Translation proteins"/>
    <property type="match status" value="1"/>
</dbReference>
<dbReference type="PANTHER" id="PTHR23115">
    <property type="entry name" value="TRANSLATION FACTOR"/>
    <property type="match status" value="1"/>
</dbReference>
<dbReference type="GO" id="GO:0003746">
    <property type="term" value="F:translation elongation factor activity"/>
    <property type="evidence" value="ECO:0007669"/>
    <property type="project" value="UniProtKB-KW"/>
</dbReference>
<dbReference type="Pfam" id="PF22594">
    <property type="entry name" value="GTP-eEF1A_C"/>
    <property type="match status" value="1"/>
</dbReference>
<dbReference type="SUPFAM" id="SSF50465">
    <property type="entry name" value="EF-Tu/eEF-1alpha/eIF2-gamma C-terminal domain"/>
    <property type="match status" value="1"/>
</dbReference>
<protein>
    <recommendedName>
        <fullName evidence="6">Tr-type G domain-containing protein</fullName>
    </recommendedName>
</protein>
<dbReference type="STRING" id="30522.A0A4W2DPK5"/>
<keyword evidence="3" id="KW-0251">Elongation factor</keyword>
<feature type="domain" description="Tr-type G" evidence="6">
    <location>
        <begin position="41"/>
        <end position="252"/>
    </location>
</feature>
<evidence type="ECO:0000313" key="8">
    <source>
        <dbReference type="Proteomes" id="UP000314981"/>
    </source>
</evidence>
<evidence type="ECO:0000256" key="5">
    <source>
        <dbReference type="ARBA" id="ARBA00023134"/>
    </source>
</evidence>
<dbReference type="FunFam" id="3.40.50.300:FF:001424">
    <property type="entry name" value="Elongation factor 1-alpha 1"/>
    <property type="match status" value="1"/>
</dbReference>
<dbReference type="Gene3D" id="3.40.50.300">
    <property type="entry name" value="P-loop containing nucleotide triphosphate hydrolases"/>
    <property type="match status" value="1"/>
</dbReference>
<evidence type="ECO:0000256" key="3">
    <source>
        <dbReference type="ARBA" id="ARBA00022768"/>
    </source>
</evidence>
<dbReference type="InterPro" id="IPR054696">
    <property type="entry name" value="GTP-eEF1A_C"/>
</dbReference>
<dbReference type="InterPro" id="IPR027417">
    <property type="entry name" value="P-loop_NTPase"/>
</dbReference>
<dbReference type="Pfam" id="PF00009">
    <property type="entry name" value="GTP_EFTU"/>
    <property type="match status" value="1"/>
</dbReference>
<keyword evidence="5" id="KW-0342">GTP-binding</keyword>
<reference evidence="7 8" key="1">
    <citation type="submission" date="2018-11" db="EMBL/GenBank/DDBJ databases">
        <title>Haplotype-resolved cattle genomes.</title>
        <authorList>
            <person name="Low W.Y."/>
            <person name="Tearle R."/>
            <person name="Bickhart D.M."/>
            <person name="Rosen B.D."/>
            <person name="Koren S."/>
            <person name="Rhie A."/>
            <person name="Hiendleder S."/>
            <person name="Phillippy A.M."/>
            <person name="Smith T.P.L."/>
            <person name="Williams J.L."/>
        </authorList>
    </citation>
    <scope>NUCLEOTIDE SEQUENCE [LARGE SCALE GENOMIC DNA]</scope>
</reference>
<dbReference type="GO" id="GO:0005525">
    <property type="term" value="F:GTP binding"/>
    <property type="evidence" value="ECO:0007669"/>
    <property type="project" value="UniProtKB-KW"/>
</dbReference>
<dbReference type="GO" id="GO:0003924">
    <property type="term" value="F:GTPase activity"/>
    <property type="evidence" value="ECO:0007669"/>
    <property type="project" value="InterPro"/>
</dbReference>
<dbReference type="InterPro" id="IPR009000">
    <property type="entry name" value="Transl_B-barrel_sf"/>
</dbReference>